<dbReference type="PANTHER" id="PTHR34478">
    <property type="entry name" value="PROTEIN LEMA"/>
    <property type="match status" value="1"/>
</dbReference>
<comment type="similarity">
    <text evidence="2">Belongs to the LemA family.</text>
</comment>
<dbReference type="InterPro" id="IPR023353">
    <property type="entry name" value="LemA-like_dom_sf"/>
</dbReference>
<dbReference type="SUPFAM" id="SSF140478">
    <property type="entry name" value="LemA-like"/>
    <property type="match status" value="1"/>
</dbReference>
<dbReference type="Pfam" id="PF04011">
    <property type="entry name" value="LemA"/>
    <property type="match status" value="1"/>
</dbReference>
<dbReference type="Proteomes" id="UP000183952">
    <property type="component" value="Unassembled WGS sequence"/>
</dbReference>
<gene>
    <name evidence="6" type="ORF">SAMN02745248_00316</name>
</gene>
<evidence type="ECO:0000256" key="4">
    <source>
        <dbReference type="ARBA" id="ARBA00022989"/>
    </source>
</evidence>
<keyword evidence="3" id="KW-0812">Transmembrane</keyword>
<keyword evidence="5" id="KW-0472">Membrane</keyword>
<keyword evidence="7" id="KW-1185">Reference proteome</keyword>
<reference evidence="6 7" key="1">
    <citation type="submission" date="2016-11" db="EMBL/GenBank/DDBJ databases">
        <authorList>
            <person name="Jaros S."/>
            <person name="Januszkiewicz K."/>
            <person name="Wedrychowicz H."/>
        </authorList>
    </citation>
    <scope>NUCLEOTIDE SEQUENCE [LARGE SCALE GENOMIC DNA]</scope>
    <source>
        <strain evidence="6 7">DSM 3090</strain>
    </source>
</reference>
<evidence type="ECO:0000313" key="7">
    <source>
        <dbReference type="Proteomes" id="UP000183952"/>
    </source>
</evidence>
<dbReference type="AlphaFoldDB" id="A0A1M6K2U3"/>
<dbReference type="InterPro" id="IPR007156">
    <property type="entry name" value="MamQ_LemA"/>
</dbReference>
<protein>
    <submittedName>
        <fullName evidence="6">LemA protein</fullName>
    </submittedName>
</protein>
<comment type="subcellular location">
    <subcellularLocation>
        <location evidence="1">Membrane</location>
        <topology evidence="1">Single-pass membrane protein</topology>
    </subcellularLocation>
</comment>
<evidence type="ECO:0000256" key="2">
    <source>
        <dbReference type="ARBA" id="ARBA00008854"/>
    </source>
</evidence>
<dbReference type="PANTHER" id="PTHR34478:SF2">
    <property type="entry name" value="MEMBRANE PROTEIN"/>
    <property type="match status" value="1"/>
</dbReference>
<evidence type="ECO:0000256" key="5">
    <source>
        <dbReference type="ARBA" id="ARBA00023136"/>
    </source>
</evidence>
<sequence>MKFKPWMIVVVILAVLGIFVVAQYNGLVNHEETVNSKWSQVENNLKRRADLIPNLVSTVKGYASHESNVLKEVTDARTGYEKAKTPEEFAKAEANLKSSINMVMEAYPDLKANASFLSLQDELSGSENRLTVARMDYNNAVENYNKSIRRFPKNIFAGIMGFHEKEYFQITESDADTPEVKF</sequence>
<evidence type="ECO:0000256" key="3">
    <source>
        <dbReference type="ARBA" id="ARBA00022692"/>
    </source>
</evidence>
<dbReference type="EMBL" id="FRAD01000004">
    <property type="protein sequence ID" value="SHJ53250.1"/>
    <property type="molecule type" value="Genomic_DNA"/>
</dbReference>
<proteinExistence type="inferred from homology"/>
<evidence type="ECO:0000256" key="1">
    <source>
        <dbReference type="ARBA" id="ARBA00004167"/>
    </source>
</evidence>
<dbReference type="Gene3D" id="1.20.1440.20">
    <property type="entry name" value="LemA-like domain"/>
    <property type="match status" value="1"/>
</dbReference>
<name>A0A1M6K2U3_9CLOT</name>
<organism evidence="6 7">
    <name type="scientific">Hathewaya proteolytica DSM 3090</name>
    <dbReference type="NCBI Taxonomy" id="1121331"/>
    <lineage>
        <taxon>Bacteria</taxon>
        <taxon>Bacillati</taxon>
        <taxon>Bacillota</taxon>
        <taxon>Clostridia</taxon>
        <taxon>Eubacteriales</taxon>
        <taxon>Clostridiaceae</taxon>
        <taxon>Hathewaya</taxon>
    </lineage>
</organism>
<evidence type="ECO:0000313" key="6">
    <source>
        <dbReference type="EMBL" id="SHJ53250.1"/>
    </source>
</evidence>
<dbReference type="OrthoDB" id="9804152at2"/>
<keyword evidence="4" id="KW-1133">Transmembrane helix</keyword>
<accession>A0A1M6K2U3</accession>
<dbReference type="GO" id="GO:0016020">
    <property type="term" value="C:membrane"/>
    <property type="evidence" value="ECO:0007669"/>
    <property type="project" value="UniProtKB-SubCell"/>
</dbReference>
<dbReference type="RefSeq" id="WP_072901578.1">
    <property type="nucleotide sequence ID" value="NZ_FRAD01000004.1"/>
</dbReference>
<dbReference type="STRING" id="1121331.SAMN02745248_00316"/>